<organism evidence="2 3">
    <name type="scientific">Dothistroma septosporum (strain NZE10 / CBS 128990)</name>
    <name type="common">Red band needle blight fungus</name>
    <name type="synonym">Mycosphaerella pini</name>
    <dbReference type="NCBI Taxonomy" id="675120"/>
    <lineage>
        <taxon>Eukaryota</taxon>
        <taxon>Fungi</taxon>
        <taxon>Dikarya</taxon>
        <taxon>Ascomycota</taxon>
        <taxon>Pezizomycotina</taxon>
        <taxon>Dothideomycetes</taxon>
        <taxon>Dothideomycetidae</taxon>
        <taxon>Mycosphaerellales</taxon>
        <taxon>Mycosphaerellaceae</taxon>
        <taxon>Dothistroma</taxon>
    </lineage>
</organism>
<name>N1PKX0_DOTSN</name>
<dbReference type="OrthoDB" id="10661811at2759"/>
<accession>N1PKX0</accession>
<keyword evidence="3" id="KW-1185">Reference proteome</keyword>
<dbReference type="AlphaFoldDB" id="N1PKX0"/>
<proteinExistence type="predicted"/>
<sequence>MTKTKAIPLFRLPRELRDQIYANVGGREVKFKLVLTSTSPLSDSSDTSKEYSYAACVSSAARTNLLLVSRAVNNEYTTEMHRRMDLNIRASEDEESFAAHGIQLDKKLRAHLAQIPSLQLTLDLTCKSPELFHQCTEKYMVARDVLVHTMTRLELVRDDAHIISLLGSDDSEVQRKVNEAFTGFLNTEVLRFLRQGRHSRTVKYEYHLFQHQKMYSLLRTPEPVKGMKEKYPLLFTAFDWGEMQDLMERHLVNKVVYEVTASSDPDALLGLDYRFVSAGTFALDGTMACFEYVVAHARERMREETFGDQSDRNDEDDDNDGDRDDENEESSDRDLKEYSEQDLRGDEEPEYRRDDE</sequence>
<dbReference type="HOGENOM" id="CLU_778507_0_0_1"/>
<evidence type="ECO:0000313" key="3">
    <source>
        <dbReference type="Proteomes" id="UP000016933"/>
    </source>
</evidence>
<feature type="compositionally biased region" description="Basic and acidic residues" evidence="1">
    <location>
        <begin position="303"/>
        <end position="312"/>
    </location>
</feature>
<feature type="compositionally biased region" description="Basic and acidic residues" evidence="1">
    <location>
        <begin position="330"/>
        <end position="356"/>
    </location>
</feature>
<reference evidence="2 3" key="2">
    <citation type="journal article" date="2012" name="PLoS Pathog.">
        <title>Diverse lifestyles and strategies of plant pathogenesis encoded in the genomes of eighteen Dothideomycetes fungi.</title>
        <authorList>
            <person name="Ohm R.A."/>
            <person name="Feau N."/>
            <person name="Henrissat B."/>
            <person name="Schoch C.L."/>
            <person name="Horwitz B.A."/>
            <person name="Barry K.W."/>
            <person name="Condon B.J."/>
            <person name="Copeland A.C."/>
            <person name="Dhillon B."/>
            <person name="Glaser F."/>
            <person name="Hesse C.N."/>
            <person name="Kosti I."/>
            <person name="LaButti K."/>
            <person name="Lindquist E.A."/>
            <person name="Lucas S."/>
            <person name="Salamov A.A."/>
            <person name="Bradshaw R.E."/>
            <person name="Ciuffetti L."/>
            <person name="Hamelin R.C."/>
            <person name="Kema G.H.J."/>
            <person name="Lawrence C."/>
            <person name="Scott J.A."/>
            <person name="Spatafora J.W."/>
            <person name="Turgeon B.G."/>
            <person name="de Wit P.J.G.M."/>
            <person name="Zhong S."/>
            <person name="Goodwin S.B."/>
            <person name="Grigoriev I.V."/>
        </authorList>
    </citation>
    <scope>NUCLEOTIDE SEQUENCE [LARGE SCALE GENOMIC DNA]</scope>
    <source>
        <strain evidence="3">NZE10 / CBS 128990</strain>
    </source>
</reference>
<evidence type="ECO:0000256" key="1">
    <source>
        <dbReference type="SAM" id="MobiDB-lite"/>
    </source>
</evidence>
<reference evidence="3" key="1">
    <citation type="journal article" date="2012" name="PLoS Genet.">
        <title>The genomes of the fungal plant pathogens Cladosporium fulvum and Dothistroma septosporum reveal adaptation to different hosts and lifestyles but also signatures of common ancestry.</title>
        <authorList>
            <person name="de Wit P.J.G.M."/>
            <person name="van der Burgt A."/>
            <person name="Oekmen B."/>
            <person name="Stergiopoulos I."/>
            <person name="Abd-Elsalam K.A."/>
            <person name="Aerts A.L."/>
            <person name="Bahkali A.H."/>
            <person name="Beenen H.G."/>
            <person name="Chettri P."/>
            <person name="Cox M.P."/>
            <person name="Datema E."/>
            <person name="de Vries R.P."/>
            <person name="Dhillon B."/>
            <person name="Ganley A.R."/>
            <person name="Griffiths S.A."/>
            <person name="Guo Y."/>
            <person name="Hamelin R.C."/>
            <person name="Henrissat B."/>
            <person name="Kabir M.S."/>
            <person name="Jashni M.K."/>
            <person name="Kema G."/>
            <person name="Klaubauf S."/>
            <person name="Lapidus A."/>
            <person name="Levasseur A."/>
            <person name="Lindquist E."/>
            <person name="Mehrabi R."/>
            <person name="Ohm R.A."/>
            <person name="Owen T.J."/>
            <person name="Salamov A."/>
            <person name="Schwelm A."/>
            <person name="Schijlen E."/>
            <person name="Sun H."/>
            <person name="van den Burg H.A."/>
            <person name="van Ham R.C.H.J."/>
            <person name="Zhang S."/>
            <person name="Goodwin S.B."/>
            <person name="Grigoriev I.V."/>
            <person name="Collemare J."/>
            <person name="Bradshaw R.E."/>
        </authorList>
    </citation>
    <scope>NUCLEOTIDE SEQUENCE [LARGE SCALE GENOMIC DNA]</scope>
    <source>
        <strain evidence="3">NZE10 / CBS 128990</strain>
    </source>
</reference>
<protein>
    <recommendedName>
        <fullName evidence="4">F-box domain-containing protein</fullName>
    </recommendedName>
</protein>
<evidence type="ECO:0000313" key="2">
    <source>
        <dbReference type="EMBL" id="EME44001.1"/>
    </source>
</evidence>
<dbReference type="EMBL" id="KB446539">
    <property type="protein sequence ID" value="EME44001.1"/>
    <property type="molecule type" value="Genomic_DNA"/>
</dbReference>
<gene>
    <name evidence="2" type="ORF">DOTSEDRAFT_24105</name>
</gene>
<evidence type="ECO:0008006" key="4">
    <source>
        <dbReference type="Google" id="ProtNLM"/>
    </source>
</evidence>
<dbReference type="Proteomes" id="UP000016933">
    <property type="component" value="Unassembled WGS sequence"/>
</dbReference>
<feature type="region of interest" description="Disordered" evidence="1">
    <location>
        <begin position="303"/>
        <end position="356"/>
    </location>
</feature>
<feature type="compositionally biased region" description="Acidic residues" evidence="1">
    <location>
        <begin position="313"/>
        <end position="329"/>
    </location>
</feature>